<dbReference type="InterPro" id="IPR011990">
    <property type="entry name" value="TPR-like_helical_dom_sf"/>
</dbReference>
<keyword evidence="4" id="KW-1133">Transmembrane helix</keyword>
<comment type="caution">
    <text evidence="6">The sequence shown here is derived from an EMBL/GenBank/DDBJ whole genome shotgun (WGS) entry which is preliminary data.</text>
</comment>
<evidence type="ECO:0000256" key="1">
    <source>
        <dbReference type="ARBA" id="ARBA00023015"/>
    </source>
</evidence>
<sequence>MFTFCHTASARQPQRGPAKAICSEATRYYSEEQYALAMLNYIEGMEAAEREKDINTYLICVGCIANIYETIGDYEADIIYLFKGYEAASKTNNRSMTSIYLTNIVAAYCRMGYASLANKYYKLQQNTPLPNNITEWKYFLIYNKARIRQAEGKMKEAIKIHREAIRFAQEAGMDSIYTLYQTCEIGNIYLKQGDYQNALQFGYTCLSSAKKLKSRELQVNALDILANAYRSINTDSVNKYHALYLSMTDSVFNARNFFKVRNNMAQYETRKSNRHINKLNSIINNQLLAIIVISVLFVLSITLLVMLHNKNRNLRNAQKLIFQKHKEKTRADADSRGQHEGNHASACNNLPITDAQYQQLCSHIKTIMDDMSVISAPDFCLDKLAHIVESNRTYVSMVINNTYGKNFKSLLNERRIGEACKRLSDKEHYGHYTIQTIYEEVGYTNASSFIRAFKKVMGMSPSVYQKLEEDCGKGSRTDDDAL</sequence>
<evidence type="ECO:0000256" key="2">
    <source>
        <dbReference type="ARBA" id="ARBA00023125"/>
    </source>
</evidence>
<dbReference type="InterPro" id="IPR020449">
    <property type="entry name" value="Tscrpt_reg_AraC-type_HTH"/>
</dbReference>
<dbReference type="InterPro" id="IPR009057">
    <property type="entry name" value="Homeodomain-like_sf"/>
</dbReference>
<reference evidence="6 7" key="1">
    <citation type="submission" date="2015-01" db="EMBL/GenBank/DDBJ databases">
        <title>Comparative genomics of non-oral Prevotella species.</title>
        <authorList>
            <person name="Accetto T."/>
            <person name="Nograsek B."/>
            <person name="Avgustin G."/>
        </authorList>
    </citation>
    <scope>NUCLEOTIDE SEQUENCE [LARGE SCALE GENOMIC DNA]</scope>
    <source>
        <strain evidence="6 7">P5-119</strain>
    </source>
</reference>
<dbReference type="Pfam" id="PF13424">
    <property type="entry name" value="TPR_12"/>
    <property type="match status" value="1"/>
</dbReference>
<dbReference type="InterPro" id="IPR019734">
    <property type="entry name" value="TPR_rpt"/>
</dbReference>
<keyword evidence="3" id="KW-0804">Transcription</keyword>
<name>A0A0D0I7R7_9BACT</name>
<dbReference type="AlphaFoldDB" id="A0A0D0I7R7"/>
<proteinExistence type="predicted"/>
<organism evidence="6 7">
    <name type="scientific">Prevotella pectinovora</name>
    <dbReference type="NCBI Taxonomy" id="1602169"/>
    <lineage>
        <taxon>Bacteria</taxon>
        <taxon>Pseudomonadati</taxon>
        <taxon>Bacteroidota</taxon>
        <taxon>Bacteroidia</taxon>
        <taxon>Bacteroidales</taxon>
        <taxon>Prevotellaceae</taxon>
        <taxon>Prevotella</taxon>
    </lineage>
</organism>
<protein>
    <recommendedName>
        <fullName evidence="5">HTH araC/xylS-type domain-containing protein</fullName>
    </recommendedName>
</protein>
<evidence type="ECO:0000256" key="3">
    <source>
        <dbReference type="ARBA" id="ARBA00023163"/>
    </source>
</evidence>
<dbReference type="Pfam" id="PF12833">
    <property type="entry name" value="HTH_18"/>
    <property type="match status" value="1"/>
</dbReference>
<dbReference type="InterPro" id="IPR018060">
    <property type="entry name" value="HTH_AraC"/>
</dbReference>
<dbReference type="Proteomes" id="UP000032046">
    <property type="component" value="Unassembled WGS sequence"/>
</dbReference>
<keyword evidence="2" id="KW-0238">DNA-binding</keyword>
<dbReference type="GO" id="GO:0003700">
    <property type="term" value="F:DNA-binding transcription factor activity"/>
    <property type="evidence" value="ECO:0007669"/>
    <property type="project" value="InterPro"/>
</dbReference>
<dbReference type="GO" id="GO:0043565">
    <property type="term" value="F:sequence-specific DNA binding"/>
    <property type="evidence" value="ECO:0007669"/>
    <property type="project" value="InterPro"/>
</dbReference>
<dbReference type="PRINTS" id="PR00032">
    <property type="entry name" value="HTHARAC"/>
</dbReference>
<keyword evidence="7" id="KW-1185">Reference proteome</keyword>
<dbReference type="Gene3D" id="1.25.40.10">
    <property type="entry name" value="Tetratricopeptide repeat domain"/>
    <property type="match status" value="2"/>
</dbReference>
<dbReference type="SMART" id="SM00028">
    <property type="entry name" value="TPR"/>
    <property type="match status" value="3"/>
</dbReference>
<evidence type="ECO:0000313" key="7">
    <source>
        <dbReference type="Proteomes" id="UP000032046"/>
    </source>
</evidence>
<feature type="transmembrane region" description="Helical" evidence="4">
    <location>
        <begin position="287"/>
        <end position="307"/>
    </location>
</feature>
<dbReference type="PROSITE" id="PS01124">
    <property type="entry name" value="HTH_ARAC_FAMILY_2"/>
    <property type="match status" value="1"/>
</dbReference>
<dbReference type="STRING" id="1602171.ST44_02020"/>
<dbReference type="Gene3D" id="1.10.10.60">
    <property type="entry name" value="Homeodomain-like"/>
    <property type="match status" value="1"/>
</dbReference>
<dbReference type="SUPFAM" id="SSF46689">
    <property type="entry name" value="Homeodomain-like"/>
    <property type="match status" value="1"/>
</dbReference>
<feature type="domain" description="HTH araC/xylS-type" evidence="5">
    <location>
        <begin position="358"/>
        <end position="467"/>
    </location>
</feature>
<evidence type="ECO:0000313" key="6">
    <source>
        <dbReference type="EMBL" id="KIP64442.1"/>
    </source>
</evidence>
<dbReference type="PANTHER" id="PTHR43280">
    <property type="entry name" value="ARAC-FAMILY TRANSCRIPTIONAL REGULATOR"/>
    <property type="match status" value="1"/>
</dbReference>
<dbReference type="SUPFAM" id="SSF48452">
    <property type="entry name" value="TPR-like"/>
    <property type="match status" value="1"/>
</dbReference>
<keyword evidence="4" id="KW-0472">Membrane</keyword>
<dbReference type="SMART" id="SM00342">
    <property type="entry name" value="HTH_ARAC"/>
    <property type="match status" value="1"/>
</dbReference>
<accession>A0A0D0I7R7</accession>
<gene>
    <name evidence="6" type="ORF">ST44_02020</name>
</gene>
<evidence type="ECO:0000259" key="5">
    <source>
        <dbReference type="PROSITE" id="PS01124"/>
    </source>
</evidence>
<dbReference type="EMBL" id="JXQK01000020">
    <property type="protein sequence ID" value="KIP64442.1"/>
    <property type="molecule type" value="Genomic_DNA"/>
</dbReference>
<dbReference type="PANTHER" id="PTHR43280:SF29">
    <property type="entry name" value="ARAC-FAMILY TRANSCRIPTIONAL REGULATOR"/>
    <property type="match status" value="1"/>
</dbReference>
<keyword evidence="1" id="KW-0805">Transcription regulation</keyword>
<evidence type="ECO:0000256" key="4">
    <source>
        <dbReference type="SAM" id="Phobius"/>
    </source>
</evidence>
<keyword evidence="4" id="KW-0812">Transmembrane</keyword>